<sequence length="166" mass="19181">MSRKRSPGAERWDDIHGGMAFIIPVSLIRHPNYARLSPWAHKLLADLSTQYSGYNNGYLCAAWTLMRQRGWRSRTTLEKARTELEHFRVIERTQQGGRNRPNLYAFTWRRVDELKGRPKLHVPKSIKPTDAWNATIGPFEYKPKARVRCPHGGLDGPQQAHDEGNH</sequence>
<proteinExistence type="predicted"/>
<name>A0ABU1VPC6_9GAMM</name>
<keyword evidence="2" id="KW-1185">Reference proteome</keyword>
<evidence type="ECO:0000313" key="1">
    <source>
        <dbReference type="EMBL" id="MDR7099341.1"/>
    </source>
</evidence>
<dbReference type="EMBL" id="JAVDVW010000001">
    <property type="protein sequence ID" value="MDR7099341.1"/>
    <property type="molecule type" value="Genomic_DNA"/>
</dbReference>
<evidence type="ECO:0000313" key="2">
    <source>
        <dbReference type="Proteomes" id="UP001267878"/>
    </source>
</evidence>
<comment type="caution">
    <text evidence="1">The sequence shown here is derived from an EMBL/GenBank/DDBJ whole genome shotgun (WGS) entry which is preliminary data.</text>
</comment>
<dbReference type="Proteomes" id="UP001267878">
    <property type="component" value="Unassembled WGS sequence"/>
</dbReference>
<accession>A0ABU1VPC6</accession>
<dbReference type="RefSeq" id="WP_310053544.1">
    <property type="nucleotide sequence ID" value="NZ_JAVDVW010000001.1"/>
</dbReference>
<protein>
    <recommendedName>
        <fullName evidence="3">Helix-turn-helix domain-containing protein</fullName>
    </recommendedName>
</protein>
<reference evidence="1 2" key="1">
    <citation type="submission" date="2023-07" db="EMBL/GenBank/DDBJ databases">
        <title>Sorghum-associated microbial communities from plants grown in Nebraska, USA.</title>
        <authorList>
            <person name="Schachtman D."/>
        </authorList>
    </citation>
    <scope>NUCLEOTIDE SEQUENCE [LARGE SCALE GENOMIC DNA]</scope>
    <source>
        <strain evidence="1 2">BE187</strain>
    </source>
</reference>
<evidence type="ECO:0008006" key="3">
    <source>
        <dbReference type="Google" id="ProtNLM"/>
    </source>
</evidence>
<organism evidence="1 2">
    <name type="scientific">Agrilutibacter niabensis</name>
    <dbReference type="NCBI Taxonomy" id="380628"/>
    <lineage>
        <taxon>Bacteria</taxon>
        <taxon>Pseudomonadati</taxon>
        <taxon>Pseudomonadota</taxon>
        <taxon>Gammaproteobacteria</taxon>
        <taxon>Lysobacterales</taxon>
        <taxon>Lysobacteraceae</taxon>
        <taxon>Agrilutibacter</taxon>
    </lineage>
</organism>
<gene>
    <name evidence="1" type="ORF">J2X04_001688</name>
</gene>